<gene>
    <name evidence="1" type="ORF">DI551_07945</name>
</gene>
<sequence length="60" mass="7050">MNVVKFPVLGERYAEPEDPAELLLAVANMLRANADRTNFPLWMEQMSFQCRRMSKRIRAH</sequence>
<evidence type="ECO:0000313" key="1">
    <source>
        <dbReference type="EMBL" id="PZQ45231.1"/>
    </source>
</evidence>
<dbReference type="EMBL" id="QFQB01000057">
    <property type="protein sequence ID" value="PZQ45231.1"/>
    <property type="molecule type" value="Genomic_DNA"/>
</dbReference>
<accession>A0A2W5MVB5</accession>
<organism evidence="1 2">
    <name type="scientific">Micavibrio aeruginosavorus</name>
    <dbReference type="NCBI Taxonomy" id="349221"/>
    <lineage>
        <taxon>Bacteria</taxon>
        <taxon>Pseudomonadati</taxon>
        <taxon>Bdellovibrionota</taxon>
        <taxon>Bdellovibrionia</taxon>
        <taxon>Bdellovibrionales</taxon>
        <taxon>Pseudobdellovibrionaceae</taxon>
        <taxon>Micavibrio</taxon>
    </lineage>
</organism>
<name>A0A2W5MVB5_9BACT</name>
<dbReference type="Proteomes" id="UP000249417">
    <property type="component" value="Unassembled WGS sequence"/>
</dbReference>
<dbReference type="AlphaFoldDB" id="A0A2W5MVB5"/>
<protein>
    <submittedName>
        <fullName evidence="1">Uncharacterized protein</fullName>
    </submittedName>
</protein>
<evidence type="ECO:0000313" key="2">
    <source>
        <dbReference type="Proteomes" id="UP000249417"/>
    </source>
</evidence>
<comment type="caution">
    <text evidence="1">The sequence shown here is derived from an EMBL/GenBank/DDBJ whole genome shotgun (WGS) entry which is preliminary data.</text>
</comment>
<proteinExistence type="predicted"/>
<reference evidence="1 2" key="1">
    <citation type="submission" date="2017-08" db="EMBL/GenBank/DDBJ databases">
        <title>Infants hospitalized years apart are colonized by the same room-sourced microbial strains.</title>
        <authorList>
            <person name="Brooks B."/>
            <person name="Olm M.R."/>
            <person name="Firek B.A."/>
            <person name="Baker R."/>
            <person name="Thomas B.C."/>
            <person name="Morowitz M.J."/>
            <person name="Banfield J.F."/>
        </authorList>
    </citation>
    <scope>NUCLEOTIDE SEQUENCE [LARGE SCALE GENOMIC DNA]</scope>
    <source>
        <strain evidence="1">S2_005_002_R2_29</strain>
    </source>
</reference>